<sequence length="63" mass="7120">MASDMQPRRVTLRKDYIPRSSSLLHQCSTTGFSFIWSGVTTPPQRMCLLSLASSTYNTVLPQR</sequence>
<organism evidence="1 2">
    <name type="scientific">Scleroderma citrinum Foug A</name>
    <dbReference type="NCBI Taxonomy" id="1036808"/>
    <lineage>
        <taxon>Eukaryota</taxon>
        <taxon>Fungi</taxon>
        <taxon>Dikarya</taxon>
        <taxon>Basidiomycota</taxon>
        <taxon>Agaricomycotina</taxon>
        <taxon>Agaricomycetes</taxon>
        <taxon>Agaricomycetidae</taxon>
        <taxon>Boletales</taxon>
        <taxon>Sclerodermatineae</taxon>
        <taxon>Sclerodermataceae</taxon>
        <taxon>Scleroderma</taxon>
    </lineage>
</organism>
<proteinExistence type="predicted"/>
<protein>
    <submittedName>
        <fullName evidence="1">Uncharacterized protein</fullName>
    </submittedName>
</protein>
<evidence type="ECO:0000313" key="2">
    <source>
        <dbReference type="Proteomes" id="UP000053989"/>
    </source>
</evidence>
<dbReference type="HOGENOM" id="CLU_2887133_0_0_1"/>
<evidence type="ECO:0000313" key="1">
    <source>
        <dbReference type="EMBL" id="KIM60438.1"/>
    </source>
</evidence>
<dbReference type="InParanoid" id="A0A0C2ZFF7"/>
<accession>A0A0C2ZFF7</accession>
<dbReference type="EMBL" id="KN822062">
    <property type="protein sequence ID" value="KIM60438.1"/>
    <property type="molecule type" value="Genomic_DNA"/>
</dbReference>
<gene>
    <name evidence="1" type="ORF">SCLCIDRAFT_1216867</name>
</gene>
<name>A0A0C2ZFF7_9AGAM</name>
<dbReference type="Proteomes" id="UP000053989">
    <property type="component" value="Unassembled WGS sequence"/>
</dbReference>
<reference evidence="2" key="2">
    <citation type="submission" date="2015-01" db="EMBL/GenBank/DDBJ databases">
        <title>Evolutionary Origins and Diversification of the Mycorrhizal Mutualists.</title>
        <authorList>
            <consortium name="DOE Joint Genome Institute"/>
            <consortium name="Mycorrhizal Genomics Consortium"/>
            <person name="Kohler A."/>
            <person name="Kuo A."/>
            <person name="Nagy L.G."/>
            <person name="Floudas D."/>
            <person name="Copeland A."/>
            <person name="Barry K.W."/>
            <person name="Cichocki N."/>
            <person name="Veneault-Fourrey C."/>
            <person name="LaButti K."/>
            <person name="Lindquist E.A."/>
            <person name="Lipzen A."/>
            <person name="Lundell T."/>
            <person name="Morin E."/>
            <person name="Murat C."/>
            <person name="Riley R."/>
            <person name="Ohm R."/>
            <person name="Sun H."/>
            <person name="Tunlid A."/>
            <person name="Henrissat B."/>
            <person name="Grigoriev I.V."/>
            <person name="Hibbett D.S."/>
            <person name="Martin F."/>
        </authorList>
    </citation>
    <scope>NUCLEOTIDE SEQUENCE [LARGE SCALE GENOMIC DNA]</scope>
    <source>
        <strain evidence="2">Foug A</strain>
    </source>
</reference>
<dbReference type="AlphaFoldDB" id="A0A0C2ZFF7"/>
<keyword evidence="2" id="KW-1185">Reference proteome</keyword>
<reference evidence="1 2" key="1">
    <citation type="submission" date="2014-04" db="EMBL/GenBank/DDBJ databases">
        <authorList>
            <consortium name="DOE Joint Genome Institute"/>
            <person name="Kuo A."/>
            <person name="Kohler A."/>
            <person name="Nagy L.G."/>
            <person name="Floudas D."/>
            <person name="Copeland A."/>
            <person name="Barry K.W."/>
            <person name="Cichocki N."/>
            <person name="Veneault-Fourrey C."/>
            <person name="LaButti K."/>
            <person name="Lindquist E.A."/>
            <person name="Lipzen A."/>
            <person name="Lundell T."/>
            <person name="Morin E."/>
            <person name="Murat C."/>
            <person name="Sun H."/>
            <person name="Tunlid A."/>
            <person name="Henrissat B."/>
            <person name="Grigoriev I.V."/>
            <person name="Hibbett D.S."/>
            <person name="Martin F."/>
            <person name="Nordberg H.P."/>
            <person name="Cantor M.N."/>
            <person name="Hua S.X."/>
        </authorList>
    </citation>
    <scope>NUCLEOTIDE SEQUENCE [LARGE SCALE GENOMIC DNA]</scope>
    <source>
        <strain evidence="1 2">Foug A</strain>
    </source>
</reference>